<reference evidence="2" key="1">
    <citation type="journal article" date="2021" name="mSystems">
        <title>Bacteria and Archaea Synergistically Convert Glycine Betaine to Biogenic Methane in the Formosa Cold Seep of the South China Sea.</title>
        <authorList>
            <person name="Li L."/>
            <person name="Zhang W."/>
            <person name="Zhang S."/>
            <person name="Song L."/>
            <person name="Sun Q."/>
            <person name="Zhang H."/>
            <person name="Xiang H."/>
            <person name="Dong X."/>
        </authorList>
    </citation>
    <scope>NUCLEOTIDE SEQUENCE</scope>
    <source>
        <strain evidence="2">ZWT</strain>
    </source>
</reference>
<feature type="domain" description="RNA polymerase sigma factor 70 region 4 type 2" evidence="1">
    <location>
        <begin position="78"/>
        <end position="116"/>
    </location>
</feature>
<evidence type="ECO:0000313" key="2">
    <source>
        <dbReference type="EMBL" id="MCM1991998.1"/>
    </source>
</evidence>
<dbReference type="InterPro" id="IPR013324">
    <property type="entry name" value="RNA_pol_sigma_r3/r4-like"/>
</dbReference>
<sequence length="149" mass="17130">MGIKIISYIKQMITYGVIDYYNKKAKLETKEMLSLNTKADDFEQEKIDLIEGNDGEFINKIIIPSSDKVDFNCLCIDEMILKAIDRLSDRQKEIIYRAVVLNQSEKELARELNISPLKGLTKLNNLDLRSNQITDFSPLEGLKISNLKK</sequence>
<dbReference type="SUPFAM" id="SSF88659">
    <property type="entry name" value="Sigma3 and sigma4 domains of RNA polymerase sigma factors"/>
    <property type="match status" value="1"/>
</dbReference>
<name>A0A9J6P785_9CLOT</name>
<comment type="caution">
    <text evidence="2">The sequence shown here is derived from an EMBL/GenBank/DDBJ whole genome shotgun (WGS) entry which is preliminary data.</text>
</comment>
<gene>
    <name evidence="2" type="ORF">KDK92_19830</name>
</gene>
<keyword evidence="3" id="KW-1185">Reference proteome</keyword>
<dbReference type="PROSITE" id="PS51450">
    <property type="entry name" value="LRR"/>
    <property type="match status" value="1"/>
</dbReference>
<dbReference type="InterPro" id="IPR032675">
    <property type="entry name" value="LRR_dom_sf"/>
</dbReference>
<dbReference type="GO" id="GO:0016987">
    <property type="term" value="F:sigma factor activity"/>
    <property type="evidence" value="ECO:0007669"/>
    <property type="project" value="InterPro"/>
</dbReference>
<proteinExistence type="predicted"/>
<organism evidence="2 3">
    <name type="scientific">Oceanirhabdus seepicola</name>
    <dbReference type="NCBI Taxonomy" id="2828781"/>
    <lineage>
        <taxon>Bacteria</taxon>
        <taxon>Bacillati</taxon>
        <taxon>Bacillota</taxon>
        <taxon>Clostridia</taxon>
        <taxon>Eubacteriales</taxon>
        <taxon>Clostridiaceae</taxon>
        <taxon>Oceanirhabdus</taxon>
    </lineage>
</organism>
<evidence type="ECO:0000313" key="3">
    <source>
        <dbReference type="Proteomes" id="UP001056429"/>
    </source>
</evidence>
<reference evidence="2" key="2">
    <citation type="submission" date="2021-04" db="EMBL/GenBank/DDBJ databases">
        <authorList>
            <person name="Dong X."/>
        </authorList>
    </citation>
    <scope>NUCLEOTIDE SEQUENCE</scope>
    <source>
        <strain evidence="2">ZWT</strain>
    </source>
</reference>
<dbReference type="EMBL" id="JAGSOJ010000004">
    <property type="protein sequence ID" value="MCM1991998.1"/>
    <property type="molecule type" value="Genomic_DNA"/>
</dbReference>
<dbReference type="InterPro" id="IPR013249">
    <property type="entry name" value="RNA_pol_sigma70_r4_t2"/>
</dbReference>
<dbReference type="GO" id="GO:0003677">
    <property type="term" value="F:DNA binding"/>
    <property type="evidence" value="ECO:0007669"/>
    <property type="project" value="InterPro"/>
</dbReference>
<dbReference type="Pfam" id="PF08281">
    <property type="entry name" value="Sigma70_r4_2"/>
    <property type="match status" value="1"/>
</dbReference>
<evidence type="ECO:0000259" key="1">
    <source>
        <dbReference type="Pfam" id="PF08281"/>
    </source>
</evidence>
<dbReference type="Proteomes" id="UP001056429">
    <property type="component" value="Unassembled WGS sequence"/>
</dbReference>
<dbReference type="GO" id="GO:0006352">
    <property type="term" value="P:DNA-templated transcription initiation"/>
    <property type="evidence" value="ECO:0007669"/>
    <property type="project" value="InterPro"/>
</dbReference>
<accession>A0A9J6P785</accession>
<dbReference type="InterPro" id="IPR001611">
    <property type="entry name" value="Leu-rich_rpt"/>
</dbReference>
<dbReference type="RefSeq" id="WP_250861129.1">
    <property type="nucleotide sequence ID" value="NZ_JAGSOJ010000004.1"/>
</dbReference>
<dbReference type="AlphaFoldDB" id="A0A9J6P785"/>
<dbReference type="Gene3D" id="3.80.10.10">
    <property type="entry name" value="Ribonuclease Inhibitor"/>
    <property type="match status" value="1"/>
</dbReference>
<protein>
    <recommendedName>
        <fullName evidence="1">RNA polymerase sigma factor 70 region 4 type 2 domain-containing protein</fullName>
    </recommendedName>
</protein>